<dbReference type="GO" id="GO:0003677">
    <property type="term" value="F:DNA binding"/>
    <property type="evidence" value="ECO:0007669"/>
    <property type="project" value="TreeGrafter"/>
</dbReference>
<dbReference type="AlphaFoldDB" id="A0A284QTW8"/>
<dbReference type="Pfam" id="PF03184">
    <property type="entry name" value="DDE_1"/>
    <property type="match status" value="1"/>
</dbReference>
<organism evidence="2 3">
    <name type="scientific">Armillaria ostoyae</name>
    <name type="common">Armillaria root rot fungus</name>
    <dbReference type="NCBI Taxonomy" id="47428"/>
    <lineage>
        <taxon>Eukaryota</taxon>
        <taxon>Fungi</taxon>
        <taxon>Dikarya</taxon>
        <taxon>Basidiomycota</taxon>
        <taxon>Agaricomycotina</taxon>
        <taxon>Agaricomycetes</taxon>
        <taxon>Agaricomycetidae</taxon>
        <taxon>Agaricales</taxon>
        <taxon>Marasmiineae</taxon>
        <taxon>Physalacriaceae</taxon>
        <taxon>Armillaria</taxon>
    </lineage>
</organism>
<reference evidence="3" key="1">
    <citation type="journal article" date="2017" name="Nat. Ecol. Evol.">
        <title>Genome expansion and lineage-specific genetic innovations in the forest pathogenic fungi Armillaria.</title>
        <authorList>
            <person name="Sipos G."/>
            <person name="Prasanna A.N."/>
            <person name="Walter M.C."/>
            <person name="O'Connor E."/>
            <person name="Balint B."/>
            <person name="Krizsan K."/>
            <person name="Kiss B."/>
            <person name="Hess J."/>
            <person name="Varga T."/>
            <person name="Slot J."/>
            <person name="Riley R."/>
            <person name="Boka B."/>
            <person name="Rigling D."/>
            <person name="Barry K."/>
            <person name="Lee J."/>
            <person name="Mihaltcheva S."/>
            <person name="LaButti K."/>
            <person name="Lipzen A."/>
            <person name="Waldron R."/>
            <person name="Moloney N.M."/>
            <person name="Sperisen C."/>
            <person name="Kredics L."/>
            <person name="Vagvoelgyi C."/>
            <person name="Patrignani A."/>
            <person name="Fitzpatrick D."/>
            <person name="Nagy I."/>
            <person name="Doyle S."/>
            <person name="Anderson J.B."/>
            <person name="Grigoriev I.V."/>
            <person name="Gueldener U."/>
            <person name="Muensterkoetter M."/>
            <person name="Nagy L.G."/>
        </authorList>
    </citation>
    <scope>NUCLEOTIDE SEQUENCE [LARGE SCALE GENOMIC DNA]</scope>
    <source>
        <strain evidence="3">C18/9</strain>
    </source>
</reference>
<proteinExistence type="predicted"/>
<gene>
    <name evidence="2" type="ORF">ARMOST_03233</name>
</gene>
<sequence>MLMEKQRQIENLMDVPEDQCLKGEGWLRLFCKTWKIQEVWWHGEAGSVDLVAVEKECIHFHSIMAKYVMWDRWNIDESGLVIFAIPDRTLSSGPMNGRKQDKFHITVCFAVNLDGSEQMSVIFIGKLKQPQCFKKKKLTAMGFYYWNNKKAWMTSELFMEWVKIFDLKMRREMQQVLLTLDNFRGHFIAYTPRNTKLEFFKPNMTSYVQPLDAGIIHCFKAHYRSAVCICALDLDDLGEAEIFKLDLLEAMTIVHDAWTKVSSEMIANCWKHTGIMPEDAPKLQPAIPSNNSQDTLLLKSAWNLVSIMNAENDVSKALEAVNQLAPSSQSKMNAPPTQIALIQQLQTAETTLKNHLVELKQ</sequence>
<evidence type="ECO:0000313" key="3">
    <source>
        <dbReference type="Proteomes" id="UP000219338"/>
    </source>
</evidence>
<dbReference type="OrthoDB" id="162969at2759"/>
<dbReference type="STRING" id="47428.A0A284QTW8"/>
<dbReference type="InterPro" id="IPR004875">
    <property type="entry name" value="DDE_SF_endonuclease_dom"/>
</dbReference>
<dbReference type="OMA" id="SEMIANC"/>
<dbReference type="EMBL" id="FUEG01000002">
    <property type="protein sequence ID" value="SJK99922.1"/>
    <property type="molecule type" value="Genomic_DNA"/>
</dbReference>
<keyword evidence="3" id="KW-1185">Reference proteome</keyword>
<dbReference type="Proteomes" id="UP000219338">
    <property type="component" value="Unassembled WGS sequence"/>
</dbReference>
<name>A0A284QTW8_ARMOS</name>
<evidence type="ECO:0000259" key="1">
    <source>
        <dbReference type="Pfam" id="PF03184"/>
    </source>
</evidence>
<dbReference type="PANTHER" id="PTHR19303">
    <property type="entry name" value="TRANSPOSON"/>
    <property type="match status" value="1"/>
</dbReference>
<accession>A0A284QTW8</accession>
<evidence type="ECO:0000313" key="2">
    <source>
        <dbReference type="EMBL" id="SJK99922.1"/>
    </source>
</evidence>
<dbReference type="GO" id="GO:0005634">
    <property type="term" value="C:nucleus"/>
    <property type="evidence" value="ECO:0007669"/>
    <property type="project" value="TreeGrafter"/>
</dbReference>
<protein>
    <recommendedName>
        <fullName evidence="1">DDE-1 domain-containing protein</fullName>
    </recommendedName>
</protein>
<dbReference type="InterPro" id="IPR050863">
    <property type="entry name" value="CenT-Element_Derived"/>
</dbReference>
<dbReference type="PANTHER" id="PTHR19303:SF73">
    <property type="entry name" value="PROTEIN PDC2"/>
    <property type="match status" value="1"/>
</dbReference>
<feature type="domain" description="DDE-1" evidence="1">
    <location>
        <begin position="104"/>
        <end position="270"/>
    </location>
</feature>